<dbReference type="Proteomes" id="UP000655830">
    <property type="component" value="Unassembled WGS sequence"/>
</dbReference>
<feature type="transmembrane region" description="Helical" evidence="1">
    <location>
        <begin position="198"/>
        <end position="226"/>
    </location>
</feature>
<sequence>MVTEILFFIIALFLLISGFDYIFGSKLGLGIQFKKGVEASGSLALNMIGIYILAPLLTEGLMAVILPVTSIFKVDPSLVPASFLAVDMGGYQLAQNLAMNSQMADFSGILLASNLGATISFSIPVALGMIKKEDLPFFLRGLVIGIIALPFGSFIGGLVQGIGIYELLRNCMPLFVLSFVLAYCTMRYTNQIVKCFDILSKVIVTMSIIGLIAVGLEVVLGISILPVYTPPLSEASEIVVRIGLFLAGAYPMLKVVEHLIIRYCRPIAKVLKVNETTIVGMIGSLASNLLTFAEIEHMDHKGKVLASAVAISGAFVLGGQLAFVSTLSSEMVIPFIVSKISGAVLAIIIVQLTYKEV</sequence>
<feature type="transmembrane region" description="Helical" evidence="1">
    <location>
        <begin position="331"/>
        <end position="354"/>
    </location>
</feature>
<dbReference type="PANTHER" id="PTHR40089:SF1">
    <property type="entry name" value="ETHANOLAMINE PERMEASE EUTH-RELATED"/>
    <property type="match status" value="1"/>
</dbReference>
<protein>
    <submittedName>
        <fullName evidence="2">Ethanolamine utilization protein EutH</fullName>
    </submittedName>
</protein>
<accession>A0A926EHZ7</accession>
<feature type="transmembrane region" description="Helical" evidence="1">
    <location>
        <begin position="304"/>
        <end position="325"/>
    </location>
</feature>
<feature type="transmembrane region" description="Helical" evidence="1">
    <location>
        <begin position="137"/>
        <end position="155"/>
    </location>
</feature>
<dbReference type="EMBL" id="JACRSY010000003">
    <property type="protein sequence ID" value="MBC8578433.1"/>
    <property type="molecule type" value="Genomic_DNA"/>
</dbReference>
<gene>
    <name evidence="2" type="primary">eutH</name>
    <name evidence="2" type="ORF">H8718_02655</name>
</gene>
<feature type="transmembrane region" description="Helical" evidence="1">
    <location>
        <begin position="167"/>
        <end position="186"/>
    </location>
</feature>
<dbReference type="PIRSF" id="PIRSF019466">
    <property type="entry name" value="EutH"/>
    <property type="match status" value="1"/>
</dbReference>
<evidence type="ECO:0000256" key="1">
    <source>
        <dbReference type="SAM" id="Phobius"/>
    </source>
</evidence>
<keyword evidence="3" id="KW-1185">Reference proteome</keyword>
<feature type="transmembrane region" description="Helical" evidence="1">
    <location>
        <begin position="238"/>
        <end position="256"/>
    </location>
</feature>
<dbReference type="AlphaFoldDB" id="A0A926EHZ7"/>
<dbReference type="GO" id="GO:0005886">
    <property type="term" value="C:plasma membrane"/>
    <property type="evidence" value="ECO:0007669"/>
    <property type="project" value="TreeGrafter"/>
</dbReference>
<proteinExistence type="predicted"/>
<dbReference type="RefSeq" id="WP_249331405.1">
    <property type="nucleotide sequence ID" value="NZ_JACRSY010000003.1"/>
</dbReference>
<feature type="transmembrane region" description="Helical" evidence="1">
    <location>
        <begin position="6"/>
        <end position="23"/>
    </location>
</feature>
<feature type="transmembrane region" description="Helical" evidence="1">
    <location>
        <begin position="109"/>
        <end position="130"/>
    </location>
</feature>
<organism evidence="2 3">
    <name type="scientific">Zhenhengia yiwuensis</name>
    <dbReference type="NCBI Taxonomy" id="2763666"/>
    <lineage>
        <taxon>Bacteria</taxon>
        <taxon>Bacillati</taxon>
        <taxon>Bacillota</taxon>
        <taxon>Clostridia</taxon>
        <taxon>Lachnospirales</taxon>
        <taxon>Lachnospiraceae</taxon>
        <taxon>Zhenhengia</taxon>
    </lineage>
</organism>
<keyword evidence="1" id="KW-0472">Membrane</keyword>
<dbReference type="NCBIfam" id="NF011667">
    <property type="entry name" value="PRK15086.1-3"/>
    <property type="match status" value="1"/>
</dbReference>
<evidence type="ECO:0000313" key="3">
    <source>
        <dbReference type="Proteomes" id="UP000655830"/>
    </source>
</evidence>
<reference evidence="2" key="1">
    <citation type="submission" date="2020-08" db="EMBL/GenBank/DDBJ databases">
        <title>Genome public.</title>
        <authorList>
            <person name="Liu C."/>
            <person name="Sun Q."/>
        </authorList>
    </citation>
    <scope>NUCLEOTIDE SEQUENCE</scope>
    <source>
        <strain evidence="2">NSJ-12</strain>
    </source>
</reference>
<feature type="transmembrane region" description="Helical" evidence="1">
    <location>
        <begin position="43"/>
        <end position="66"/>
    </location>
</feature>
<keyword evidence="1" id="KW-0812">Transmembrane</keyword>
<dbReference type="Pfam" id="PF04346">
    <property type="entry name" value="EutH"/>
    <property type="match status" value="1"/>
</dbReference>
<comment type="caution">
    <text evidence="2">The sequence shown here is derived from an EMBL/GenBank/DDBJ whole genome shotgun (WGS) entry which is preliminary data.</text>
</comment>
<dbReference type="PANTHER" id="PTHR40089">
    <property type="entry name" value="ETHANOLAMINE UTILIZATION PROTEIN EUTH"/>
    <property type="match status" value="1"/>
</dbReference>
<name>A0A926EHZ7_9FIRM</name>
<keyword evidence="1" id="KW-1133">Transmembrane helix</keyword>
<dbReference type="InterPro" id="IPR007441">
    <property type="entry name" value="EutH"/>
</dbReference>
<evidence type="ECO:0000313" key="2">
    <source>
        <dbReference type="EMBL" id="MBC8578433.1"/>
    </source>
</evidence>
<dbReference type="GO" id="GO:0034228">
    <property type="term" value="F:ethanolamine transmembrane transporter activity"/>
    <property type="evidence" value="ECO:0007669"/>
    <property type="project" value="InterPro"/>
</dbReference>